<gene>
    <name evidence="2" type="ORF">FYC77_01775</name>
</gene>
<dbReference type="AlphaFoldDB" id="A0A5D5AQD4"/>
<name>A0A5D5AQD4_9EURY</name>
<dbReference type="InterPro" id="IPR055951">
    <property type="entry name" value="DUF7529"/>
</dbReference>
<feature type="compositionally biased region" description="Acidic residues" evidence="1">
    <location>
        <begin position="152"/>
        <end position="161"/>
    </location>
</feature>
<sequence>MSPRSGPDHSPSTDDAATTDPSWTELLEDAASIADEYREDGWDAALLEPIAVSPSEREDRFGFDVLVSDAEYGLLETLVENDDVTFADAEVYYRPAAGTDRRLALAVERDATSETAVCVPLTYAVDEARPVLETAVLEGELLVHVRSAGSEDSNDTEDSDADTSAKDDGDDSDQWVTFSHGDPSLFLEESDLETGPTE</sequence>
<evidence type="ECO:0000313" key="2">
    <source>
        <dbReference type="EMBL" id="TYT63959.1"/>
    </source>
</evidence>
<proteinExistence type="predicted"/>
<evidence type="ECO:0000256" key="1">
    <source>
        <dbReference type="SAM" id="MobiDB-lite"/>
    </source>
</evidence>
<feature type="region of interest" description="Disordered" evidence="1">
    <location>
        <begin position="147"/>
        <end position="198"/>
    </location>
</feature>
<comment type="caution">
    <text evidence="2">The sequence shown here is derived from an EMBL/GenBank/DDBJ whole genome shotgun (WGS) entry which is preliminary data.</text>
</comment>
<dbReference type="EMBL" id="VTAW01000001">
    <property type="protein sequence ID" value="TYT63959.1"/>
    <property type="molecule type" value="Genomic_DNA"/>
</dbReference>
<dbReference type="RefSeq" id="WP_149079764.1">
    <property type="nucleotide sequence ID" value="NZ_VTAW01000001.1"/>
</dbReference>
<feature type="region of interest" description="Disordered" evidence="1">
    <location>
        <begin position="1"/>
        <end position="22"/>
    </location>
</feature>
<dbReference type="Proteomes" id="UP000324104">
    <property type="component" value="Unassembled WGS sequence"/>
</dbReference>
<accession>A0A5D5AQD4</accession>
<reference evidence="2 3" key="1">
    <citation type="submission" date="2019-08" db="EMBL/GenBank/DDBJ databases">
        <title>Archaea genome.</title>
        <authorList>
            <person name="Kajale S."/>
            <person name="Shouche Y."/>
            <person name="Deshpande N."/>
            <person name="Sharma A."/>
        </authorList>
    </citation>
    <scope>NUCLEOTIDE SEQUENCE [LARGE SCALE GENOMIC DNA]</scope>
    <source>
        <strain evidence="2 3">ESP3B_9</strain>
    </source>
</reference>
<evidence type="ECO:0000313" key="3">
    <source>
        <dbReference type="Proteomes" id="UP000324104"/>
    </source>
</evidence>
<keyword evidence="3" id="KW-1185">Reference proteome</keyword>
<organism evidence="2 3">
    <name type="scientific">Natrialba swarupiae</name>
    <dbReference type="NCBI Taxonomy" id="2448032"/>
    <lineage>
        <taxon>Archaea</taxon>
        <taxon>Methanobacteriati</taxon>
        <taxon>Methanobacteriota</taxon>
        <taxon>Stenosarchaea group</taxon>
        <taxon>Halobacteria</taxon>
        <taxon>Halobacteriales</taxon>
        <taxon>Natrialbaceae</taxon>
        <taxon>Natrialba</taxon>
    </lineage>
</organism>
<dbReference type="Pfam" id="PF24373">
    <property type="entry name" value="DUF7529"/>
    <property type="match status" value="1"/>
</dbReference>
<feature type="compositionally biased region" description="Polar residues" evidence="1">
    <location>
        <begin position="13"/>
        <end position="22"/>
    </location>
</feature>
<protein>
    <submittedName>
        <fullName evidence="2">Uncharacterized protein</fullName>
    </submittedName>
</protein>